<dbReference type="InterPro" id="IPR011008">
    <property type="entry name" value="Dimeric_a/b-barrel"/>
</dbReference>
<dbReference type="AlphaFoldDB" id="A0A918RMZ3"/>
<organism evidence="2 3">
    <name type="scientific">Novosphingobium arvoryzae</name>
    <dbReference type="NCBI Taxonomy" id="1256514"/>
    <lineage>
        <taxon>Bacteria</taxon>
        <taxon>Pseudomonadati</taxon>
        <taxon>Pseudomonadota</taxon>
        <taxon>Alphaproteobacteria</taxon>
        <taxon>Sphingomonadales</taxon>
        <taxon>Sphingomonadaceae</taxon>
        <taxon>Novosphingobium</taxon>
    </lineage>
</organism>
<reference evidence="2" key="1">
    <citation type="journal article" date="2014" name="Int. J. Syst. Evol. Microbiol.">
        <title>Complete genome sequence of Corynebacterium casei LMG S-19264T (=DSM 44701T), isolated from a smear-ripened cheese.</title>
        <authorList>
            <consortium name="US DOE Joint Genome Institute (JGI-PGF)"/>
            <person name="Walter F."/>
            <person name="Albersmeier A."/>
            <person name="Kalinowski J."/>
            <person name="Ruckert C."/>
        </authorList>
    </citation>
    <scope>NUCLEOTIDE SEQUENCE</scope>
    <source>
        <strain evidence="2">KCTC 32422</strain>
    </source>
</reference>
<keyword evidence="3" id="KW-1185">Reference proteome</keyword>
<protein>
    <submittedName>
        <fullName evidence="2">Stress responsive protein</fullName>
    </submittedName>
</protein>
<dbReference type="SMART" id="SM00886">
    <property type="entry name" value="Dabb"/>
    <property type="match status" value="1"/>
</dbReference>
<dbReference type="PROSITE" id="PS51502">
    <property type="entry name" value="S_R_A_B_BARREL"/>
    <property type="match status" value="1"/>
</dbReference>
<gene>
    <name evidence="2" type="ORF">GCM10011617_27240</name>
</gene>
<dbReference type="SUPFAM" id="SSF54909">
    <property type="entry name" value="Dimeric alpha+beta barrel"/>
    <property type="match status" value="1"/>
</dbReference>
<accession>A0A918RMZ3</accession>
<evidence type="ECO:0000313" key="3">
    <source>
        <dbReference type="Proteomes" id="UP000634139"/>
    </source>
</evidence>
<dbReference type="Proteomes" id="UP000634139">
    <property type="component" value="Unassembled WGS sequence"/>
</dbReference>
<feature type="domain" description="Stress-response A/B barrel" evidence="1">
    <location>
        <begin position="94"/>
        <end position="189"/>
    </location>
</feature>
<evidence type="ECO:0000313" key="2">
    <source>
        <dbReference type="EMBL" id="GHA04837.1"/>
    </source>
</evidence>
<sequence length="203" mass="21781">MFNLICLVSADEAARTDLTAALKALNGAAAPVMEGNFNGGDVAARFAFADESAYRAARPAIDAAIAAAGAVQCNWALFGNGQSAVGAPGLADGVWRGLLLCADRPQATARLAEFEAEMVLMPKYIPAIRNWRLASAIESGGDLPWTHVWEQEYADIGGLMGPYMLHPYHWAVIDRWFDPECPDWIVNTRLCHSFAAFGAPVLG</sequence>
<dbReference type="InterPro" id="IPR013097">
    <property type="entry name" value="Dabb"/>
</dbReference>
<dbReference type="EMBL" id="BMZD01000008">
    <property type="protein sequence ID" value="GHA04837.1"/>
    <property type="molecule type" value="Genomic_DNA"/>
</dbReference>
<comment type="caution">
    <text evidence="2">The sequence shown here is derived from an EMBL/GenBank/DDBJ whole genome shotgun (WGS) entry which is preliminary data.</text>
</comment>
<proteinExistence type="predicted"/>
<reference evidence="2" key="2">
    <citation type="submission" date="2020-09" db="EMBL/GenBank/DDBJ databases">
        <authorList>
            <person name="Sun Q."/>
            <person name="Kim S."/>
        </authorList>
    </citation>
    <scope>NUCLEOTIDE SEQUENCE</scope>
    <source>
        <strain evidence="2">KCTC 32422</strain>
    </source>
</reference>
<evidence type="ECO:0000259" key="1">
    <source>
        <dbReference type="PROSITE" id="PS51502"/>
    </source>
</evidence>
<dbReference type="Pfam" id="PF07876">
    <property type="entry name" value="Dabb"/>
    <property type="match status" value="1"/>
</dbReference>
<name>A0A918RMZ3_9SPHN</name>
<dbReference type="RefSeq" id="WP_189542477.1">
    <property type="nucleotide sequence ID" value="NZ_BMZD01000008.1"/>
</dbReference>